<reference evidence="1 2" key="1">
    <citation type="submission" date="2018-07" db="EMBL/GenBank/DDBJ databases">
        <title>Genome sequence of Azospirillum sp. ATCC 49961.</title>
        <authorList>
            <person name="Sant'Anna F.H."/>
            <person name="Baldani J.I."/>
            <person name="Zilli J.E."/>
            <person name="Reis V.M."/>
            <person name="Hartmann A."/>
            <person name="Cruz L."/>
            <person name="de Souza E.M."/>
            <person name="de Oliveira Pedrosa F."/>
            <person name="Passaglia L.M.P."/>
        </authorList>
    </citation>
    <scope>NUCLEOTIDE SEQUENCE [LARGE SCALE GENOMIC DNA]</scope>
    <source>
        <strain evidence="1 2">ATCC 49961</strain>
    </source>
</reference>
<comment type="caution">
    <text evidence="1">The sequence shown here is derived from an EMBL/GenBank/DDBJ whole genome shotgun (WGS) entry which is preliminary data.</text>
</comment>
<evidence type="ECO:0008006" key="3">
    <source>
        <dbReference type="Google" id="ProtNLM"/>
    </source>
</evidence>
<accession>A0A9W7NKW7</accession>
<evidence type="ECO:0000313" key="2">
    <source>
        <dbReference type="Proteomes" id="UP000480854"/>
    </source>
</evidence>
<dbReference type="Gene3D" id="3.40.50.620">
    <property type="entry name" value="HUPs"/>
    <property type="match status" value="1"/>
</dbReference>
<dbReference type="AlphaFoldDB" id="A0A9W7NKW7"/>
<evidence type="ECO:0000313" key="1">
    <source>
        <dbReference type="EMBL" id="KAA0681790.1"/>
    </source>
</evidence>
<dbReference type="EMBL" id="QOKW01000005">
    <property type="protein sequence ID" value="KAA0681790.1"/>
    <property type="molecule type" value="Genomic_DNA"/>
</dbReference>
<sequence>MLHRRQFIVSRNARALRPDWVTRDIGGLVLSHGPDLPVRRVLGADKTVWHLLGLPVQTDPARPDPAEALAESRAGAIADLCRSWTGRWLLLNNRAVHLDTGGTLGCFYGMVDGDLTLASSAGVMAELLGDKAVFRRPLAHEAGLDWYPLPGSGLAGVRRLLPTQVLDPARPMDDEGFLTFRRPFPPVPPGFSDSLAYDRMESILVTAIRNLHRTLSNPEASGPEGGNRPLMLQLTAGYDTRLLLAAAHKAEVPFATFTFDHRDLTPGDRKLPPKLARLAGVEHHLIPCPPLDAQRARDYAAHTGGHTAAMDGEFYANGAWDGVPEGAVVLHGGVFEVARCFYWGQIPPGLAPDGEDTAARLFDAFRGKLYNPPSHCEALREWLAWVARTPDVLPGGTMDLRDRFYLEQRVAGWLSAIDQGVDLTGRQLFQVGNCADFLAIALAMPVEVRRSSQHQAELIRRMAPDLLSEPINPPQPAVLRQLRKLPRRLNKLRTAIGHHLARTSA</sequence>
<dbReference type="SUPFAM" id="SSF52402">
    <property type="entry name" value="Adenine nucleotide alpha hydrolases-like"/>
    <property type="match status" value="1"/>
</dbReference>
<gene>
    <name evidence="1" type="ORF">DS843_08400</name>
</gene>
<dbReference type="InterPro" id="IPR014729">
    <property type="entry name" value="Rossmann-like_a/b/a_fold"/>
</dbReference>
<organism evidence="1 2">
    <name type="scientific">Roseomonas genomospecies 6</name>
    <dbReference type="NCBI Taxonomy" id="214106"/>
    <lineage>
        <taxon>Bacteria</taxon>
        <taxon>Pseudomonadati</taxon>
        <taxon>Pseudomonadota</taxon>
        <taxon>Alphaproteobacteria</taxon>
        <taxon>Acetobacterales</taxon>
        <taxon>Roseomonadaceae</taxon>
        <taxon>Roseomonas</taxon>
    </lineage>
</organism>
<proteinExistence type="predicted"/>
<dbReference type="Proteomes" id="UP000480854">
    <property type="component" value="Unassembled WGS sequence"/>
</dbReference>
<keyword evidence="2" id="KW-1185">Reference proteome</keyword>
<name>A0A9W7NKW7_9PROT</name>
<protein>
    <recommendedName>
        <fullName evidence="3">Asparagine synthetase domain-containing protein</fullName>
    </recommendedName>
</protein>